<accession>A0ABR3JKR3</accession>
<comment type="caution">
    <text evidence="1">The sequence shown here is derived from an EMBL/GenBank/DDBJ whole genome shotgun (WGS) entry which is preliminary data.</text>
</comment>
<name>A0ABR3JKR3_9AGAR</name>
<evidence type="ECO:0000313" key="2">
    <source>
        <dbReference type="Proteomes" id="UP001556367"/>
    </source>
</evidence>
<organism evidence="1 2">
    <name type="scientific">Hohenbuehelia grisea</name>
    <dbReference type="NCBI Taxonomy" id="104357"/>
    <lineage>
        <taxon>Eukaryota</taxon>
        <taxon>Fungi</taxon>
        <taxon>Dikarya</taxon>
        <taxon>Basidiomycota</taxon>
        <taxon>Agaricomycotina</taxon>
        <taxon>Agaricomycetes</taxon>
        <taxon>Agaricomycetidae</taxon>
        <taxon>Agaricales</taxon>
        <taxon>Pleurotineae</taxon>
        <taxon>Pleurotaceae</taxon>
        <taxon>Hohenbuehelia</taxon>
    </lineage>
</organism>
<keyword evidence="2" id="KW-1185">Reference proteome</keyword>
<sequence>MNTGAAYKHESTFGPSSELVTIRDFIDAASHTMPSSSGSSRQFDDTIRADCSIDDIKSLLNDCWDSPRLSAYLLKEQEILINTLYNTVDKKRRKQMNMSDPAFAHRDVQALQNQLSNVPLSSYHLTLDSTIFMRAAKTSDQNTLDTVKRSAGTTDYMDADQPQAIIRFTVYNRITWNQAYVSRASQHSILSSQTLGDLFDITICPSNDIPLETAEGEYSATEAMPNRGVLCIESLAYWAGDASPNYAE</sequence>
<evidence type="ECO:0000313" key="1">
    <source>
        <dbReference type="EMBL" id="KAL0956389.1"/>
    </source>
</evidence>
<protein>
    <submittedName>
        <fullName evidence="1">Uncharacterized protein</fullName>
    </submittedName>
</protein>
<reference evidence="2" key="1">
    <citation type="submission" date="2024-06" db="EMBL/GenBank/DDBJ databases">
        <title>Multi-omics analyses provide insights into the biosynthesis of the anticancer antibiotic pleurotin in Hohenbuehelia grisea.</title>
        <authorList>
            <person name="Weaver J.A."/>
            <person name="Alberti F."/>
        </authorList>
    </citation>
    <scope>NUCLEOTIDE SEQUENCE [LARGE SCALE GENOMIC DNA]</scope>
    <source>
        <strain evidence="2">T-177</strain>
    </source>
</reference>
<dbReference type="Proteomes" id="UP001556367">
    <property type="component" value="Unassembled WGS sequence"/>
</dbReference>
<gene>
    <name evidence="1" type="ORF">HGRIS_002536</name>
</gene>
<dbReference type="EMBL" id="JASNQZ010000006">
    <property type="protein sequence ID" value="KAL0956389.1"/>
    <property type="molecule type" value="Genomic_DNA"/>
</dbReference>
<proteinExistence type="predicted"/>